<dbReference type="Gene3D" id="1.25.40.10">
    <property type="entry name" value="Tetratricopeptide repeat domain"/>
    <property type="match status" value="1"/>
</dbReference>
<dbReference type="Pfam" id="PF13176">
    <property type="entry name" value="TPR_7"/>
    <property type="match status" value="1"/>
</dbReference>
<keyword evidence="2" id="KW-1185">Reference proteome</keyword>
<evidence type="ECO:0000313" key="2">
    <source>
        <dbReference type="Proteomes" id="UP000694865"/>
    </source>
</evidence>
<dbReference type="InterPro" id="IPR011990">
    <property type="entry name" value="TPR-like_helical_dom_sf"/>
</dbReference>
<dbReference type="Proteomes" id="UP000694865">
    <property type="component" value="Unplaced"/>
</dbReference>
<feature type="region of interest" description="Disordered" evidence="1">
    <location>
        <begin position="1"/>
        <end position="30"/>
    </location>
</feature>
<proteinExistence type="predicted"/>
<evidence type="ECO:0000256" key="1">
    <source>
        <dbReference type="SAM" id="MobiDB-lite"/>
    </source>
</evidence>
<organism evidence="2 3">
    <name type="scientific">Saccoglossus kowalevskii</name>
    <name type="common">Acorn worm</name>
    <dbReference type="NCBI Taxonomy" id="10224"/>
    <lineage>
        <taxon>Eukaryota</taxon>
        <taxon>Metazoa</taxon>
        <taxon>Hemichordata</taxon>
        <taxon>Enteropneusta</taxon>
        <taxon>Harrimaniidae</taxon>
        <taxon>Saccoglossus</taxon>
    </lineage>
</organism>
<feature type="compositionally biased region" description="Basic and acidic residues" evidence="1">
    <location>
        <begin position="16"/>
        <end position="30"/>
    </location>
</feature>
<name>A0ABM0GM90_SACKO</name>
<protein>
    <submittedName>
        <fullName evidence="3">Uncharacterized protein LOC100368466</fullName>
    </submittedName>
</protein>
<gene>
    <name evidence="3" type="primary">LOC100368466</name>
</gene>
<dbReference type="InterPro" id="IPR019734">
    <property type="entry name" value="TPR_rpt"/>
</dbReference>
<reference evidence="3" key="1">
    <citation type="submission" date="2025-08" db="UniProtKB">
        <authorList>
            <consortium name="RefSeq"/>
        </authorList>
    </citation>
    <scope>IDENTIFICATION</scope>
    <source>
        <tissue evidence="3">Testes</tissue>
    </source>
</reference>
<evidence type="ECO:0000313" key="3">
    <source>
        <dbReference type="RefSeq" id="XP_002733033.1"/>
    </source>
</evidence>
<dbReference type="RefSeq" id="XP_002733033.1">
    <property type="nucleotide sequence ID" value="XM_002732987.2"/>
</dbReference>
<dbReference type="SUPFAM" id="SSF48452">
    <property type="entry name" value="TPR-like"/>
    <property type="match status" value="1"/>
</dbReference>
<dbReference type="SMART" id="SM00028">
    <property type="entry name" value="TPR"/>
    <property type="match status" value="2"/>
</dbReference>
<dbReference type="PANTHER" id="PTHR19959">
    <property type="entry name" value="KINESIN LIGHT CHAIN"/>
    <property type="match status" value="1"/>
</dbReference>
<sequence length="196" mass="22002">MGCVQTKDTRYTAGERSQEGHKDDESGDAEKIKRTALEGDITAAREESHYLLEIEQYHEAISMLDQRLQLERDLYGKKNANENVAITLGYLGEAWFKLENYGKSQLYLYEALNMWKEMYSNYAAYNNEDLAKLLTNLANVCEKNKDFPSAVKYHEQALRMKKAIEAGMALPIGLACNAVGDGAGSSGSKLNSLRRS</sequence>
<dbReference type="GeneID" id="100368466"/>
<dbReference type="PANTHER" id="PTHR19959:SF119">
    <property type="entry name" value="FUNGAL LIPASE-LIKE DOMAIN-CONTAINING PROTEIN"/>
    <property type="match status" value="1"/>
</dbReference>
<accession>A0ABM0GM90</accession>